<dbReference type="Pfam" id="PF01266">
    <property type="entry name" value="DAO"/>
    <property type="match status" value="1"/>
</dbReference>
<gene>
    <name evidence="2" type="ORF">ESP62_000825</name>
</gene>
<evidence type="ECO:0000313" key="3">
    <source>
        <dbReference type="Proteomes" id="UP001515100"/>
    </source>
</evidence>
<accession>A0A641ANX8</accession>
<evidence type="ECO:0000259" key="1">
    <source>
        <dbReference type="Pfam" id="PF01266"/>
    </source>
</evidence>
<dbReference type="GO" id="GO:0005737">
    <property type="term" value="C:cytoplasm"/>
    <property type="evidence" value="ECO:0007669"/>
    <property type="project" value="TreeGrafter"/>
</dbReference>
<evidence type="ECO:0000313" key="2">
    <source>
        <dbReference type="EMBL" id="KAA1379794.1"/>
    </source>
</evidence>
<name>A0A641ANX8_9ACTN</name>
<comment type="caution">
    <text evidence="2">The sequence shown here is derived from an EMBL/GenBank/DDBJ whole genome shotgun (WGS) entry which is preliminary data.</text>
</comment>
<sequence length="463" mass="49943">MYEPTRTDGTMNGGVSHWYSEIGLPVPGAPLARDLDVDACIVGGGLTGLWTAYYLKQADPTIRIAVLEAEFAGFGASGRNGGWLSSALMGSASAYARGPRGTEGVQALEDELRSSVDEVIRVAAAEGIDADIVKSGVLSVARSPAQLLRVRAGLADALPGNRAVELSGDETSRRIAVAGAIGGSFDPDCARVQPARLTRGLLSVVRAMGVEVHESTRALRIEPGLVTTQHARVRAPHVLRCTEGYTARIHGLRRHWLPMNSAMIVTDPLPEHVWSEIGWEGRELLGDAASAYFYAQRTADDRIAIGGRGVPYRFASHTDTNGETQAWTIESLRGILDSAFPQARHVPVARAWCGVLAVPRDWCASVGVERRTGLGWAGGYVGHGVTATNLAGRTLRDLVLRESTDLTALPWVDHRVRRWEPEPLRWLGVKAMYGLYRAADRHEDEGGPSVSRLARLGDRLSGR</sequence>
<dbReference type="Gene3D" id="3.30.9.10">
    <property type="entry name" value="D-Amino Acid Oxidase, subunit A, domain 2"/>
    <property type="match status" value="1"/>
</dbReference>
<keyword evidence="3" id="KW-1185">Reference proteome</keyword>
<dbReference type="PANTHER" id="PTHR13847">
    <property type="entry name" value="SARCOSINE DEHYDROGENASE-RELATED"/>
    <property type="match status" value="1"/>
</dbReference>
<dbReference type="PANTHER" id="PTHR13847:SF285">
    <property type="entry name" value="FAD DEPENDENT OXIDOREDUCTASE DOMAIN-CONTAINING PROTEIN"/>
    <property type="match status" value="1"/>
</dbReference>
<feature type="domain" description="FAD dependent oxidoreductase" evidence="1">
    <location>
        <begin position="38"/>
        <end position="398"/>
    </location>
</feature>
<dbReference type="RefSeq" id="WP_129179649.1">
    <property type="nucleotide sequence ID" value="NZ_JAGIOG010000001.1"/>
</dbReference>
<dbReference type="OrthoDB" id="9805852at2"/>
<dbReference type="SUPFAM" id="SSF51905">
    <property type="entry name" value="FAD/NAD(P)-binding domain"/>
    <property type="match status" value="1"/>
</dbReference>
<dbReference type="Gene3D" id="3.50.50.60">
    <property type="entry name" value="FAD/NAD(P)-binding domain"/>
    <property type="match status" value="1"/>
</dbReference>
<proteinExistence type="predicted"/>
<dbReference type="InterPro" id="IPR036188">
    <property type="entry name" value="FAD/NAD-bd_sf"/>
</dbReference>
<organism evidence="2 3">
    <name type="scientific">Aeromicrobium fastidiosum</name>
    <dbReference type="NCBI Taxonomy" id="52699"/>
    <lineage>
        <taxon>Bacteria</taxon>
        <taxon>Bacillati</taxon>
        <taxon>Actinomycetota</taxon>
        <taxon>Actinomycetes</taxon>
        <taxon>Propionibacteriales</taxon>
        <taxon>Nocardioidaceae</taxon>
        <taxon>Aeromicrobium</taxon>
    </lineage>
</organism>
<reference evidence="2" key="1">
    <citation type="submission" date="2019-09" db="EMBL/GenBank/DDBJ databases">
        <authorList>
            <person name="Li J."/>
        </authorList>
    </citation>
    <scope>NUCLEOTIDE SEQUENCE [LARGE SCALE GENOMIC DNA]</scope>
    <source>
        <strain evidence="2">NRBC 14897</strain>
    </source>
</reference>
<dbReference type="AlphaFoldDB" id="A0A641ANX8"/>
<dbReference type="EMBL" id="SDPP02000001">
    <property type="protein sequence ID" value="KAA1379794.1"/>
    <property type="molecule type" value="Genomic_DNA"/>
</dbReference>
<protein>
    <submittedName>
        <fullName evidence="2">FAD-dependent oxidoreductase</fullName>
    </submittedName>
</protein>
<dbReference type="InterPro" id="IPR006076">
    <property type="entry name" value="FAD-dep_OxRdtase"/>
</dbReference>
<dbReference type="Proteomes" id="UP001515100">
    <property type="component" value="Unassembled WGS sequence"/>
</dbReference>